<proteinExistence type="predicted"/>
<dbReference type="AlphaFoldDB" id="A0A3N0CEW7"/>
<organism evidence="3 4">
    <name type="scientific">Nocardioides marmoriginsengisoli</name>
    <dbReference type="NCBI Taxonomy" id="661483"/>
    <lineage>
        <taxon>Bacteria</taxon>
        <taxon>Bacillati</taxon>
        <taxon>Actinomycetota</taxon>
        <taxon>Actinomycetes</taxon>
        <taxon>Propionibacteriales</taxon>
        <taxon>Nocardioidaceae</taxon>
        <taxon>Nocardioides</taxon>
    </lineage>
</organism>
<sequence length="77" mass="8533">MQTTIDRAGRLVVPKELRDRLGITAGSRVEIREDGSGLRIDLIASDIVVEVGDYLLIGGDHTMTDDDVRDLRLANQR</sequence>
<dbReference type="SUPFAM" id="SSF89447">
    <property type="entry name" value="AbrB/MazE/MraZ-like"/>
    <property type="match status" value="1"/>
</dbReference>
<dbReference type="PROSITE" id="PS51740">
    <property type="entry name" value="SPOVT_ABRB"/>
    <property type="match status" value="1"/>
</dbReference>
<dbReference type="InterPro" id="IPR007159">
    <property type="entry name" value="SpoVT-AbrB_dom"/>
</dbReference>
<keyword evidence="4" id="KW-1185">Reference proteome</keyword>
<gene>
    <name evidence="3" type="ORF">EFK50_09225</name>
</gene>
<reference evidence="3 4" key="1">
    <citation type="submission" date="2018-11" db="EMBL/GenBank/DDBJ databases">
        <authorList>
            <person name="Li F."/>
        </authorList>
    </citation>
    <scope>NUCLEOTIDE SEQUENCE [LARGE SCALE GENOMIC DNA]</scope>
    <source>
        <strain evidence="3 4">Gsoil 097</strain>
    </source>
</reference>
<keyword evidence="1 3" id="KW-0238">DNA-binding</keyword>
<feature type="domain" description="SpoVT-AbrB" evidence="2">
    <location>
        <begin position="1"/>
        <end position="45"/>
    </location>
</feature>
<evidence type="ECO:0000313" key="3">
    <source>
        <dbReference type="EMBL" id="RNL62000.1"/>
    </source>
</evidence>
<dbReference type="Pfam" id="PF04014">
    <property type="entry name" value="MazE_antitoxin"/>
    <property type="match status" value="1"/>
</dbReference>
<dbReference type="NCBIfam" id="TIGR01439">
    <property type="entry name" value="lp_hng_hel_AbrB"/>
    <property type="match status" value="1"/>
</dbReference>
<name>A0A3N0CEW7_9ACTN</name>
<dbReference type="EMBL" id="RJSE01000007">
    <property type="protein sequence ID" value="RNL62000.1"/>
    <property type="molecule type" value="Genomic_DNA"/>
</dbReference>
<evidence type="ECO:0000256" key="1">
    <source>
        <dbReference type="PROSITE-ProRule" id="PRU01076"/>
    </source>
</evidence>
<evidence type="ECO:0000313" key="4">
    <source>
        <dbReference type="Proteomes" id="UP000267128"/>
    </source>
</evidence>
<protein>
    <submittedName>
        <fullName evidence="3">AbrB/MazE/SpoVT family DNA-binding domain-containing protein</fullName>
    </submittedName>
</protein>
<dbReference type="OrthoDB" id="33406at2"/>
<dbReference type="Gene3D" id="2.10.260.10">
    <property type="match status" value="1"/>
</dbReference>
<accession>A0A3N0CEW7</accession>
<dbReference type="InterPro" id="IPR037914">
    <property type="entry name" value="SpoVT-AbrB_sf"/>
</dbReference>
<dbReference type="Proteomes" id="UP000267128">
    <property type="component" value="Unassembled WGS sequence"/>
</dbReference>
<dbReference type="GO" id="GO:0003677">
    <property type="term" value="F:DNA binding"/>
    <property type="evidence" value="ECO:0007669"/>
    <property type="project" value="UniProtKB-UniRule"/>
</dbReference>
<comment type="caution">
    <text evidence="3">The sequence shown here is derived from an EMBL/GenBank/DDBJ whole genome shotgun (WGS) entry which is preliminary data.</text>
</comment>
<dbReference type="SMART" id="SM00966">
    <property type="entry name" value="SpoVT_AbrB"/>
    <property type="match status" value="1"/>
</dbReference>
<evidence type="ECO:0000259" key="2">
    <source>
        <dbReference type="PROSITE" id="PS51740"/>
    </source>
</evidence>